<feature type="compositionally biased region" description="Low complexity" evidence="5">
    <location>
        <begin position="57"/>
        <end position="73"/>
    </location>
</feature>
<keyword evidence="1 4" id="KW-0378">Hydrolase</keyword>
<keyword evidence="7" id="KW-1185">Reference proteome</keyword>
<dbReference type="Gene3D" id="3.40.1090.10">
    <property type="entry name" value="Cytosolic phospholipase A2 catalytic domain"/>
    <property type="match status" value="1"/>
</dbReference>
<dbReference type="PANTHER" id="PTHR24185:SF1">
    <property type="entry name" value="CALCIUM-INDEPENDENT PHOSPHOLIPASE A2-GAMMA"/>
    <property type="match status" value="1"/>
</dbReference>
<reference evidence="8" key="1">
    <citation type="submission" date="2025-08" db="UniProtKB">
        <authorList>
            <consortium name="RefSeq"/>
        </authorList>
    </citation>
    <scope>IDENTIFICATION</scope>
</reference>
<feature type="compositionally biased region" description="Basic and acidic residues" evidence="5">
    <location>
        <begin position="1180"/>
        <end position="1196"/>
    </location>
</feature>
<feature type="region of interest" description="Disordered" evidence="5">
    <location>
        <begin position="246"/>
        <end position="328"/>
    </location>
</feature>
<dbReference type="PANTHER" id="PTHR24185">
    <property type="entry name" value="CALCIUM-INDEPENDENT PHOSPHOLIPASE A2-GAMMA"/>
    <property type="match status" value="1"/>
</dbReference>
<gene>
    <name evidence="8" type="primary">LOC113146779</name>
</gene>
<evidence type="ECO:0000256" key="3">
    <source>
        <dbReference type="ARBA" id="ARBA00023098"/>
    </source>
</evidence>
<dbReference type="GeneID" id="113146779"/>
<dbReference type="PROSITE" id="PS51635">
    <property type="entry name" value="PNPLA"/>
    <property type="match status" value="1"/>
</dbReference>
<dbReference type="RefSeq" id="XP_026190920.1">
    <property type="nucleotide sequence ID" value="XM_026335135.1"/>
</dbReference>
<evidence type="ECO:0000313" key="7">
    <source>
        <dbReference type="Proteomes" id="UP000515125"/>
    </source>
</evidence>
<feature type="short sequence motif" description="GXGXXG" evidence="4">
    <location>
        <begin position="717"/>
        <end position="722"/>
    </location>
</feature>
<evidence type="ECO:0000313" key="8">
    <source>
        <dbReference type="RefSeq" id="XP_026190920.1"/>
    </source>
</evidence>
<evidence type="ECO:0000259" key="6">
    <source>
        <dbReference type="PROSITE" id="PS51635"/>
    </source>
</evidence>
<dbReference type="OrthoDB" id="630895at2759"/>
<dbReference type="InterPro" id="IPR016035">
    <property type="entry name" value="Acyl_Trfase/lysoPLipase"/>
</dbReference>
<dbReference type="InterPro" id="IPR002641">
    <property type="entry name" value="PNPLA_dom"/>
</dbReference>
<feature type="active site" description="Proton acceptor" evidence="4">
    <location>
        <position position="944"/>
    </location>
</feature>
<feature type="region of interest" description="Disordered" evidence="5">
    <location>
        <begin position="1"/>
        <end position="219"/>
    </location>
</feature>
<protein>
    <submittedName>
        <fullName evidence="8">Uncharacterized protein LOC113146779</fullName>
    </submittedName>
</protein>
<feature type="short sequence motif" description="GXSXG" evidence="4">
    <location>
        <begin position="750"/>
        <end position="754"/>
    </location>
</feature>
<feature type="short sequence motif" description="DGA/G" evidence="4">
    <location>
        <begin position="944"/>
        <end position="946"/>
    </location>
</feature>
<proteinExistence type="predicted"/>
<dbReference type="GO" id="GO:0016042">
    <property type="term" value="P:lipid catabolic process"/>
    <property type="evidence" value="ECO:0007669"/>
    <property type="project" value="UniProtKB-UniRule"/>
</dbReference>
<dbReference type="GO" id="GO:0016020">
    <property type="term" value="C:membrane"/>
    <property type="evidence" value="ECO:0007669"/>
    <property type="project" value="TreeGrafter"/>
</dbReference>
<evidence type="ECO:0000256" key="2">
    <source>
        <dbReference type="ARBA" id="ARBA00022963"/>
    </source>
</evidence>
<evidence type="ECO:0000256" key="1">
    <source>
        <dbReference type="ARBA" id="ARBA00022801"/>
    </source>
</evidence>
<dbReference type="Pfam" id="PF01734">
    <property type="entry name" value="Patatin"/>
    <property type="match status" value="1"/>
</dbReference>
<feature type="compositionally biased region" description="Polar residues" evidence="5">
    <location>
        <begin position="129"/>
        <end position="138"/>
    </location>
</feature>
<accession>A0A6P6RUW6</accession>
<organism evidence="7 8">
    <name type="scientific">Cyclospora cayetanensis</name>
    <dbReference type="NCBI Taxonomy" id="88456"/>
    <lineage>
        <taxon>Eukaryota</taxon>
        <taxon>Sar</taxon>
        <taxon>Alveolata</taxon>
        <taxon>Apicomplexa</taxon>
        <taxon>Conoidasida</taxon>
        <taxon>Coccidia</taxon>
        <taxon>Eucoccidiorida</taxon>
        <taxon>Eimeriorina</taxon>
        <taxon>Eimeriidae</taxon>
        <taxon>Cyclospora</taxon>
    </lineage>
</organism>
<dbReference type="Proteomes" id="UP000515125">
    <property type="component" value="Unplaced"/>
</dbReference>
<dbReference type="SUPFAM" id="SSF52151">
    <property type="entry name" value="FabD/lysophospholipase-like"/>
    <property type="match status" value="1"/>
</dbReference>
<feature type="region of interest" description="Disordered" evidence="5">
    <location>
        <begin position="1140"/>
        <end position="1222"/>
    </location>
</feature>
<evidence type="ECO:0000256" key="4">
    <source>
        <dbReference type="PROSITE-ProRule" id="PRU01161"/>
    </source>
</evidence>
<feature type="compositionally biased region" description="Low complexity" evidence="5">
    <location>
        <begin position="282"/>
        <end position="292"/>
    </location>
</feature>
<keyword evidence="2 4" id="KW-0442">Lipid degradation</keyword>
<feature type="compositionally biased region" description="Basic and acidic residues" evidence="5">
    <location>
        <begin position="43"/>
        <end position="56"/>
    </location>
</feature>
<dbReference type="GO" id="GO:0004620">
    <property type="term" value="F:phospholipase activity"/>
    <property type="evidence" value="ECO:0007669"/>
    <property type="project" value="TreeGrafter"/>
</dbReference>
<evidence type="ECO:0000256" key="5">
    <source>
        <dbReference type="SAM" id="MobiDB-lite"/>
    </source>
</evidence>
<feature type="active site" description="Nucleophile" evidence="4">
    <location>
        <position position="752"/>
    </location>
</feature>
<feature type="compositionally biased region" description="Polar residues" evidence="5">
    <location>
        <begin position="197"/>
        <end position="207"/>
    </location>
</feature>
<feature type="domain" description="PNPLA" evidence="6">
    <location>
        <begin position="713"/>
        <end position="957"/>
    </location>
</feature>
<name>A0A6P6RUW6_9EIME</name>
<feature type="compositionally biased region" description="Low complexity" evidence="5">
    <location>
        <begin position="19"/>
        <end position="34"/>
    </location>
</feature>
<dbReference type="GO" id="GO:0006631">
    <property type="term" value="P:fatty acid metabolic process"/>
    <property type="evidence" value="ECO:0007669"/>
    <property type="project" value="TreeGrafter"/>
</dbReference>
<keyword evidence="3 4" id="KW-0443">Lipid metabolism</keyword>
<sequence>MAHSRTQGAAGEGRRFPARDPSASSRASADAHSPPLGPYPSALEEHVAEDAEERSAATEAAAHAAAPRSSAAQERQRVGGEPFAAERQTPSPTGLPAAAQAGEKAPKLAASVCEPSSSSGLPGALELRSSISQQQTPAETLPCQGGAARAQTRENVAPGATNPQPPLRAVEAAGESPPATLTAAVSESEERGEQRGVRNSSIQQAESSPPAAEGQVALDPAPLRAAAEFLASALLTQLEGRTSAVDPLKEKKDLNAAQGRPPLRTSEPAHRGWVRSFLTSFSGQGASPSAGHPSGGRGPLGGRSYADSGACESGLPVQSPLTGDGSATGGKLEACCTGEGRGLSDAVEESAGRGGVAARWQLRGSQQEAHAAFGEGAAQVEARFLDLLQEVHIAHPRASGSSMPLWGVLGITVDDSPDVSAQELREGGAASAERHLQRLSDREGPPVLSGTFVQQHTQKKRFQALCLLTGTQAFQSSVAPLAVRALLDAVSSEHAETKLGAVEALARLTRREGDSEVLFSVVSRELQRKGEGSEEPFRCRLQEGLAAAIVAPYRRTGWWKGCGGGVVLDNTAALERLQIAALDFLYALCMNEEAVIQHLRGCASLKASLKKVIEFCSGKLSPSRPFSVPLGPSVVTDAEGARSSGAANEASTVAAETSELPRVSHMLPPIERHQRARLQHARPLRLATVLASALGEGPQWRPRVPGQRGLRILALDGGGTRGVLTVALLKEIAAAVGTAELSGIFDIICGTSTGGVIALLLGLERATTEELEALYDALISEIFVKDSAAVAGARLVVRQAYYDESLWESLLLRAFGDTRMIDFAADTSVPKVFCLSTRVSTNPAKLVVWRNYNYPHLPAAGTSPSERGPQLAGSGLRRILSLFKRSSGQPYGCSSRLSPATGQAAEGARYEGSCCVRVRDALRATTAAPGFFSGKKMGRELLADGALLANNPTAVAIAEARALYPGVPIELVVSVGTGKCASERCDTRTGWDGIFTQLVNAATNTETIHELLTELLPPSIYFRFNPEIDTVSIDETSKERLDKLKLAARRYADAPKNKEAIQRLADILRPEYPLQKTSRSLVRSLAAHTAEAGKWVYSAGARSLGALRTAMQAPVRPSDSAFVRLVKCCFLAPAEGQSADIGGSLWQRSPEKEAEGSHACAEAPTAPKAFAEDADPGGPDDERSKAQRPSVERKNASGEGGSEVGLDAPPDGSQDDSTLNLGSEVFSGGRRSFLAWLLRYPRSKAGTPSNGAFDMLELVGRLSVPALKTVALGGNSQKTYYELFLTSSSVRKTTASS</sequence>